<dbReference type="AlphaFoldDB" id="A0A543G7F6"/>
<dbReference type="Proteomes" id="UP000320773">
    <property type="component" value="Unassembled WGS sequence"/>
</dbReference>
<name>A0A543G7F6_9FLAO</name>
<protein>
    <submittedName>
        <fullName evidence="2">Putative autotransporter adhesin-like protein</fullName>
    </submittedName>
</protein>
<evidence type="ECO:0000259" key="1">
    <source>
        <dbReference type="Pfam" id="PF10988"/>
    </source>
</evidence>
<sequence length="243" mass="26351">MKVNTKFLIVSMFILTNVFGQNWGTKKIDFTKIIKTETRTTPQYEAIKISSFFETEIIKGTEGQIIITADEAILPYIITEVKNETLHISLENGIYIPYKYQNKIKILIPVESINSLHSSGSGTIFSKAILKLDNFKLALSGSGDIRLQLDSQQVEVQLSGSGNILLEGNCQDFIGKISGSGNIKTPLLSTQNATVAISGSGNINVNCTNALDAKISGSGNISYSGNPKQIESKVSGSGNIKQR</sequence>
<evidence type="ECO:0000313" key="3">
    <source>
        <dbReference type="Proteomes" id="UP000320773"/>
    </source>
</evidence>
<evidence type="ECO:0000313" key="2">
    <source>
        <dbReference type="EMBL" id="TQM41884.1"/>
    </source>
</evidence>
<dbReference type="PANTHER" id="PTHR39200:SF1">
    <property type="entry name" value="AUTO-TRANSPORTER ADHESIN HEAD GIN DOMAIN-CONTAINING PROTEIN-RELATED"/>
    <property type="match status" value="1"/>
</dbReference>
<dbReference type="Gene3D" id="2.160.20.120">
    <property type="match status" value="1"/>
</dbReference>
<reference evidence="2 3" key="1">
    <citation type="submission" date="2019-06" db="EMBL/GenBank/DDBJ databases">
        <title>Genomic Encyclopedia of Archaeal and Bacterial Type Strains, Phase II (KMG-II): from individual species to whole genera.</title>
        <authorList>
            <person name="Goeker M."/>
        </authorList>
    </citation>
    <scope>NUCLEOTIDE SEQUENCE [LARGE SCALE GENOMIC DNA]</scope>
    <source>
        <strain evidence="2 3">DSM 24789</strain>
    </source>
</reference>
<organism evidence="2 3">
    <name type="scientific">Flavobacterium branchiophilum</name>
    <dbReference type="NCBI Taxonomy" id="55197"/>
    <lineage>
        <taxon>Bacteria</taxon>
        <taxon>Pseudomonadati</taxon>
        <taxon>Bacteroidota</taxon>
        <taxon>Flavobacteriia</taxon>
        <taxon>Flavobacteriales</taxon>
        <taxon>Flavobacteriaceae</taxon>
        <taxon>Flavobacterium</taxon>
    </lineage>
</organism>
<dbReference type="RefSeq" id="WP_089079535.1">
    <property type="nucleotide sequence ID" value="NZ_VFPJ01000001.1"/>
</dbReference>
<accession>A0A543G7F6</accession>
<proteinExistence type="predicted"/>
<dbReference type="Pfam" id="PF10988">
    <property type="entry name" value="DUF2807"/>
    <property type="match status" value="1"/>
</dbReference>
<dbReference type="EMBL" id="VFPJ01000001">
    <property type="protein sequence ID" value="TQM41884.1"/>
    <property type="molecule type" value="Genomic_DNA"/>
</dbReference>
<dbReference type="PANTHER" id="PTHR39200">
    <property type="entry name" value="HYPOTHETICAL EXPORTED PROTEIN"/>
    <property type="match status" value="1"/>
</dbReference>
<feature type="domain" description="Putative auto-transporter adhesin head GIN" evidence="1">
    <location>
        <begin position="44"/>
        <end position="227"/>
    </location>
</feature>
<gene>
    <name evidence="2" type="ORF">BC670_2897</name>
</gene>
<comment type="caution">
    <text evidence="2">The sequence shown here is derived from an EMBL/GenBank/DDBJ whole genome shotgun (WGS) entry which is preliminary data.</text>
</comment>
<dbReference type="InterPro" id="IPR021255">
    <property type="entry name" value="DUF2807"/>
</dbReference>